<evidence type="ECO:0000256" key="3">
    <source>
        <dbReference type="ARBA" id="ARBA00012759"/>
    </source>
</evidence>
<dbReference type="EMBL" id="SNRW01001116">
    <property type="protein sequence ID" value="KAA6397716.1"/>
    <property type="molecule type" value="Genomic_DNA"/>
</dbReference>
<feature type="compositionally biased region" description="Basic and acidic residues" evidence="11">
    <location>
        <begin position="369"/>
        <end position="384"/>
    </location>
</feature>
<dbReference type="Proteomes" id="UP000324800">
    <property type="component" value="Unassembled WGS sequence"/>
</dbReference>
<comment type="similarity">
    <text evidence="2">Belongs to the MINDY deubiquitinase family. FAM188 subfamily.</text>
</comment>
<dbReference type="GO" id="GO:0006508">
    <property type="term" value="P:proteolysis"/>
    <property type="evidence" value="ECO:0007669"/>
    <property type="project" value="UniProtKB-KW"/>
</dbReference>
<keyword evidence="7" id="KW-0788">Thiol protease</keyword>
<dbReference type="OrthoDB" id="10263628at2759"/>
<feature type="region of interest" description="Disordered" evidence="11">
    <location>
        <begin position="539"/>
        <end position="568"/>
    </location>
</feature>
<dbReference type="GO" id="GO:0004843">
    <property type="term" value="F:cysteine-type deubiquitinase activity"/>
    <property type="evidence" value="ECO:0007669"/>
    <property type="project" value="UniProtKB-EC"/>
</dbReference>
<dbReference type="Pfam" id="PF13898">
    <property type="entry name" value="MINDY-3_4_CD"/>
    <property type="match status" value="2"/>
</dbReference>
<dbReference type="PANTHER" id="PTHR12473:SF8">
    <property type="entry name" value="UBIQUITIN CARBOXYL-TERMINAL HYDROLASE MINDY-4-RELATED"/>
    <property type="match status" value="1"/>
</dbReference>
<dbReference type="InterPro" id="IPR025257">
    <property type="entry name" value="MINDY-3/4_CD"/>
</dbReference>
<evidence type="ECO:0000256" key="5">
    <source>
        <dbReference type="ARBA" id="ARBA00022786"/>
    </source>
</evidence>
<comment type="caution">
    <text evidence="13">The sequence shown here is derived from an EMBL/GenBank/DDBJ whole genome shotgun (WGS) entry which is preliminary data.</text>
</comment>
<feature type="compositionally biased region" description="Acidic residues" evidence="11">
    <location>
        <begin position="216"/>
        <end position="226"/>
    </location>
</feature>
<evidence type="ECO:0000259" key="12">
    <source>
        <dbReference type="SMART" id="SM01174"/>
    </source>
</evidence>
<evidence type="ECO:0000256" key="8">
    <source>
        <dbReference type="ARBA" id="ARBA00037630"/>
    </source>
</evidence>
<feature type="compositionally biased region" description="Basic and acidic residues" evidence="11">
    <location>
        <begin position="278"/>
        <end position="299"/>
    </location>
</feature>
<keyword evidence="4" id="KW-0645">Protease</keyword>
<evidence type="ECO:0000256" key="4">
    <source>
        <dbReference type="ARBA" id="ARBA00022670"/>
    </source>
</evidence>
<feature type="region of interest" description="Disordered" evidence="11">
    <location>
        <begin position="134"/>
        <end position="384"/>
    </location>
</feature>
<feature type="region of interest" description="Disordered" evidence="11">
    <location>
        <begin position="399"/>
        <end position="442"/>
    </location>
</feature>
<dbReference type="InterPro" id="IPR059022">
    <property type="entry name" value="MINDY4_N"/>
</dbReference>
<dbReference type="InterPro" id="IPR039785">
    <property type="entry name" value="MINY3/4"/>
</dbReference>
<name>A0A5J4WT65_9EUKA</name>
<feature type="compositionally biased region" description="Low complexity" evidence="11">
    <location>
        <begin position="170"/>
        <end position="179"/>
    </location>
</feature>
<feature type="region of interest" description="Disordered" evidence="11">
    <location>
        <begin position="86"/>
        <end position="114"/>
    </location>
</feature>
<evidence type="ECO:0000256" key="9">
    <source>
        <dbReference type="ARBA" id="ARBA00039781"/>
    </source>
</evidence>
<evidence type="ECO:0000256" key="6">
    <source>
        <dbReference type="ARBA" id="ARBA00022801"/>
    </source>
</evidence>
<dbReference type="Pfam" id="PF26038">
    <property type="entry name" value="Dimer_MINDY4_N"/>
    <property type="match status" value="1"/>
</dbReference>
<dbReference type="PANTHER" id="PTHR12473">
    <property type="entry name" value="UBIQUITIN CARBOXYL-TERMINAL HYDROLASE MINDY-4-RELATED"/>
    <property type="match status" value="1"/>
</dbReference>
<dbReference type="SMART" id="SM01174">
    <property type="entry name" value="DUF4205"/>
    <property type="match status" value="1"/>
</dbReference>
<evidence type="ECO:0000256" key="11">
    <source>
        <dbReference type="SAM" id="MobiDB-lite"/>
    </source>
</evidence>
<feature type="compositionally biased region" description="Low complexity" evidence="11">
    <location>
        <begin position="143"/>
        <end position="153"/>
    </location>
</feature>
<keyword evidence="6" id="KW-0378">Hydrolase</keyword>
<gene>
    <name evidence="13" type="ORF">EZS28_006755</name>
</gene>
<accession>A0A5J4WT65</accession>
<comment type="catalytic activity">
    <reaction evidence="1">
        <text>Thiol-dependent hydrolysis of ester, thioester, amide, peptide and isopeptide bonds formed by the C-terminal Gly of ubiquitin (a 76-residue protein attached to proteins as an intracellular targeting signal).</text>
        <dbReference type="EC" id="3.4.19.12"/>
    </reaction>
</comment>
<sequence length="969" mass="109044">MDIKVRNVSEALVREFLSRHGMQATLKQFDIEHPPKPGEQRISSRKELCEILSFGKEMHKNKLKEIPLLSIMEVLVEKQLLPPGQVPQRANSLMNQRREIQPQKPIDDKNDEDNADGLMKEHILRSKFRTAPLLQQSSMPNKSSSQAFSISPSQRREQTANERERNSGWTQDQTTQEDNNNNEDDDRKRLRRIDRTPSAMGQHPPQNGERRKNGKDEDDDDEDEEDNKLLSKKKYLDNKDDVDDSNERKRNVGKDTNKERQLFQSSNDKLDDEDSGDQEMRNYYEKGNRKQQERNKEINNESVQLNRDEQTAPPVLKGQSKQLQLNQMSPNKQGQRPQFKKNGQERGFSNSASQIVRRTSEDSIVSKSENLKDSQRSDPKQSKLIHEWNMDDVEDDLEANKQPHGQMGSLGQQRGSGNLSNSQNTGLLNFGQPGQGARSPSISALSFSSSLDSTSLTSAVTLSAASLQKMQKMIFGPRVRPQFPQAWMQGFIFRDVSEVNPFGLIQEQGGPCGIIAAVQAHILFFAFHDKEESERIQRNFKGRPGTSGGINTGNKRRPPQPPGIGTSHRTSQLASFFTSLHLTEDQQTRLLVLSIASILWRAGQGQSAVVVSLSTPCELSSGFPRASALKTLRVESADMLRRVVSASLSSFRGPWGVCLLLLSLMQSRGCDEMEGDADFPQPYIDSHSYCSQEMVNCMLTGKARGNCFDGDHIIHSDQDDQQKEKIKDDEEEDANKDENDQNKQNNLKNQDDLLLHGVAERNEIGFLSIHDVYGQLPVGHNLKHPIKPIWVLNFESHYSVVFSPQSLSILDDFYQGMSSRIWGQRNQQQSPSLSPAAIQTSSITAINIFAQENIPGSTASSAFMAEVKNKRLEVFDLYYYDQLWKEPEEIKITVGAPSPSSSSLDFSSSNFIGSKIGQQLGSRFNSKYSQNTGSNIPQSINKMTPPLELLLTSCFCGATYDWNGTQPFL</sequence>
<evidence type="ECO:0000313" key="14">
    <source>
        <dbReference type="Proteomes" id="UP000324800"/>
    </source>
</evidence>
<feature type="compositionally biased region" description="Basic and acidic residues" evidence="11">
    <location>
        <begin position="713"/>
        <end position="728"/>
    </location>
</feature>
<feature type="compositionally biased region" description="Polar residues" evidence="11">
    <location>
        <begin position="319"/>
        <end position="336"/>
    </location>
</feature>
<feature type="region of interest" description="Disordered" evidence="11">
    <location>
        <begin position="713"/>
        <end position="749"/>
    </location>
</feature>
<feature type="compositionally biased region" description="Polar residues" evidence="11">
    <location>
        <begin position="409"/>
        <end position="427"/>
    </location>
</feature>
<evidence type="ECO:0000256" key="1">
    <source>
        <dbReference type="ARBA" id="ARBA00000707"/>
    </source>
</evidence>
<dbReference type="EC" id="3.4.19.12" evidence="3"/>
<reference evidence="13 14" key="1">
    <citation type="submission" date="2019-03" db="EMBL/GenBank/DDBJ databases">
        <title>Single cell metagenomics reveals metabolic interactions within the superorganism composed of flagellate Streblomastix strix and complex community of Bacteroidetes bacteria on its surface.</title>
        <authorList>
            <person name="Treitli S.C."/>
            <person name="Kolisko M."/>
            <person name="Husnik F."/>
            <person name="Keeling P."/>
            <person name="Hampl V."/>
        </authorList>
    </citation>
    <scope>NUCLEOTIDE SEQUENCE [LARGE SCALE GENOMIC DNA]</scope>
    <source>
        <strain evidence="13">ST1C</strain>
    </source>
</reference>
<evidence type="ECO:0000256" key="10">
    <source>
        <dbReference type="ARBA" id="ARBA00041360"/>
    </source>
</evidence>
<keyword evidence="5" id="KW-0833">Ubl conjugation pathway</keyword>
<feature type="compositionally biased region" description="Basic and acidic residues" evidence="11">
    <location>
        <begin position="96"/>
        <end position="108"/>
    </location>
</feature>
<dbReference type="AlphaFoldDB" id="A0A5J4WT65"/>
<evidence type="ECO:0000313" key="13">
    <source>
        <dbReference type="EMBL" id="KAA6397716.1"/>
    </source>
</evidence>
<feature type="compositionally biased region" description="Polar residues" evidence="11">
    <location>
        <begin position="347"/>
        <end position="368"/>
    </location>
</feature>
<organism evidence="13 14">
    <name type="scientific">Streblomastix strix</name>
    <dbReference type="NCBI Taxonomy" id="222440"/>
    <lineage>
        <taxon>Eukaryota</taxon>
        <taxon>Metamonada</taxon>
        <taxon>Preaxostyla</taxon>
        <taxon>Oxymonadida</taxon>
        <taxon>Streblomastigidae</taxon>
        <taxon>Streblomastix</taxon>
    </lineage>
</organism>
<feature type="compositionally biased region" description="Basic and acidic residues" evidence="11">
    <location>
        <begin position="234"/>
        <end position="261"/>
    </location>
</feature>
<feature type="compositionally biased region" description="Basic and acidic residues" evidence="11">
    <location>
        <begin position="154"/>
        <end position="166"/>
    </location>
</feature>
<proteinExistence type="inferred from homology"/>
<dbReference type="GO" id="GO:1990380">
    <property type="term" value="F:K48-linked deubiquitinase activity"/>
    <property type="evidence" value="ECO:0007669"/>
    <property type="project" value="InterPro"/>
</dbReference>
<evidence type="ECO:0000256" key="2">
    <source>
        <dbReference type="ARBA" id="ARBA00011074"/>
    </source>
</evidence>
<evidence type="ECO:0000256" key="7">
    <source>
        <dbReference type="ARBA" id="ARBA00022807"/>
    </source>
</evidence>
<protein>
    <recommendedName>
        <fullName evidence="9">Probable ubiquitin carboxyl-terminal hydrolase MINDY-4</fullName>
        <ecNumber evidence="3">3.4.19.12</ecNumber>
    </recommendedName>
    <alternativeName>
        <fullName evidence="10">Probable deubiquitinating enzyme MINDY-4</fullName>
    </alternativeName>
</protein>
<dbReference type="GO" id="GO:0071108">
    <property type="term" value="P:protein K48-linked deubiquitination"/>
    <property type="evidence" value="ECO:0007669"/>
    <property type="project" value="InterPro"/>
</dbReference>
<comment type="function">
    <text evidence="8">Probable hydrolase that can remove 'Lys-48'-linked conjugated ubiquitin from proteins.</text>
</comment>
<feature type="domain" description="Deubiquitinating enzyme MINDY-3/4 conserved" evidence="12">
    <location>
        <begin position="471"/>
        <end position="842"/>
    </location>
</feature>